<gene>
    <name evidence="7" type="ORF">HDU87_003296</name>
</gene>
<feature type="region of interest" description="Disordered" evidence="5">
    <location>
        <begin position="95"/>
        <end position="114"/>
    </location>
</feature>
<keyword evidence="2" id="KW-0274">FAD</keyword>
<evidence type="ECO:0000256" key="4">
    <source>
        <dbReference type="ARBA" id="ARBA00023033"/>
    </source>
</evidence>
<dbReference type="SUPFAM" id="SSF51905">
    <property type="entry name" value="FAD/NAD(P)-binding domain"/>
    <property type="match status" value="1"/>
</dbReference>
<evidence type="ECO:0000256" key="3">
    <source>
        <dbReference type="ARBA" id="ARBA00023002"/>
    </source>
</evidence>
<protein>
    <recommendedName>
        <fullName evidence="6">FAD-binding domain-containing protein</fullName>
    </recommendedName>
</protein>
<keyword evidence="4" id="KW-0503">Monooxygenase</keyword>
<dbReference type="AlphaFoldDB" id="A0AAD5XSM9"/>
<proteinExistence type="predicted"/>
<evidence type="ECO:0000256" key="1">
    <source>
        <dbReference type="ARBA" id="ARBA00022630"/>
    </source>
</evidence>
<dbReference type="GO" id="GO:0071949">
    <property type="term" value="F:FAD binding"/>
    <property type="evidence" value="ECO:0007669"/>
    <property type="project" value="InterPro"/>
</dbReference>
<dbReference type="InterPro" id="IPR002938">
    <property type="entry name" value="FAD-bd"/>
</dbReference>
<evidence type="ECO:0000313" key="8">
    <source>
        <dbReference type="Proteomes" id="UP001212152"/>
    </source>
</evidence>
<dbReference type="PANTHER" id="PTHR47178:SF5">
    <property type="entry name" value="FAD-BINDING DOMAIN-CONTAINING PROTEIN"/>
    <property type="match status" value="1"/>
</dbReference>
<keyword evidence="8" id="KW-1185">Reference proteome</keyword>
<name>A0AAD5XSM9_9FUNG</name>
<keyword evidence="3" id="KW-0560">Oxidoreductase</keyword>
<dbReference type="Proteomes" id="UP001212152">
    <property type="component" value="Unassembled WGS sequence"/>
</dbReference>
<feature type="domain" description="FAD-binding" evidence="6">
    <location>
        <begin position="327"/>
        <end position="365"/>
    </location>
</feature>
<comment type="caution">
    <text evidence="7">The sequence shown here is derived from an EMBL/GenBank/DDBJ whole genome shotgun (WGS) entry which is preliminary data.</text>
</comment>
<dbReference type="PRINTS" id="PR00420">
    <property type="entry name" value="RNGMNOXGNASE"/>
</dbReference>
<organism evidence="7 8">
    <name type="scientific">Geranomyces variabilis</name>
    <dbReference type="NCBI Taxonomy" id="109894"/>
    <lineage>
        <taxon>Eukaryota</taxon>
        <taxon>Fungi</taxon>
        <taxon>Fungi incertae sedis</taxon>
        <taxon>Chytridiomycota</taxon>
        <taxon>Chytridiomycota incertae sedis</taxon>
        <taxon>Chytridiomycetes</taxon>
        <taxon>Spizellomycetales</taxon>
        <taxon>Powellomycetaceae</taxon>
        <taxon>Geranomyces</taxon>
    </lineage>
</organism>
<dbReference type="Gene3D" id="3.50.50.60">
    <property type="entry name" value="FAD/NAD(P)-binding domain"/>
    <property type="match status" value="1"/>
</dbReference>
<sequence length="413" mass="44312">MATTELVQSRVLIIGAGIGGLALAQGLAKLNIRDYAVFDRDASYCARSQGYRIRIDARGSGALRRLLPAPTWELFKQAAAKTVLGFASVNPLTGDINVGGPRPPPPKGNENPDDVFTCDRTTLRGVLLTGLKEGAVHFNKEFVRYEELPTGRIQVDFADGTSESCDILVGADGVRSRVKQQRLPSGLYPRVDMCARVIYGKTPLTEELLGVLTPNATRCMALFKDLRPICLFLEPVRFPRDPHDIDARLKSQNDYIYWVLGGTIDSLGLQSDAADTAFSRLSGQGAKDVAVGLVRDWHPSVRILIELAPPDQLAALGMTSSLPDLPPWTPSRVVLIGDSIHAMTPTGGSGANTALTSAAELAEAIGKMGDLIQNIGVFEEKMRADAHEAILGSLAGGAKIFSLKPMAEGKVIN</sequence>
<evidence type="ECO:0000256" key="5">
    <source>
        <dbReference type="SAM" id="MobiDB-lite"/>
    </source>
</evidence>
<accession>A0AAD5XSM9</accession>
<dbReference type="EMBL" id="JADGJQ010000024">
    <property type="protein sequence ID" value="KAJ3178741.1"/>
    <property type="molecule type" value="Genomic_DNA"/>
</dbReference>
<keyword evidence="1" id="KW-0285">Flavoprotein</keyword>
<dbReference type="InterPro" id="IPR036188">
    <property type="entry name" value="FAD/NAD-bd_sf"/>
</dbReference>
<evidence type="ECO:0000256" key="2">
    <source>
        <dbReference type="ARBA" id="ARBA00022827"/>
    </source>
</evidence>
<dbReference type="GO" id="GO:0004497">
    <property type="term" value="F:monooxygenase activity"/>
    <property type="evidence" value="ECO:0007669"/>
    <property type="project" value="UniProtKB-KW"/>
</dbReference>
<reference evidence="7" key="1">
    <citation type="submission" date="2020-05" db="EMBL/GenBank/DDBJ databases">
        <title>Phylogenomic resolution of chytrid fungi.</title>
        <authorList>
            <person name="Stajich J.E."/>
            <person name="Amses K."/>
            <person name="Simmons R."/>
            <person name="Seto K."/>
            <person name="Myers J."/>
            <person name="Bonds A."/>
            <person name="Quandt C.A."/>
            <person name="Barry K."/>
            <person name="Liu P."/>
            <person name="Grigoriev I."/>
            <person name="Longcore J.E."/>
            <person name="James T.Y."/>
        </authorList>
    </citation>
    <scope>NUCLEOTIDE SEQUENCE</scope>
    <source>
        <strain evidence="7">JEL0379</strain>
    </source>
</reference>
<dbReference type="Pfam" id="PF01494">
    <property type="entry name" value="FAD_binding_3"/>
    <property type="match status" value="1"/>
</dbReference>
<evidence type="ECO:0000259" key="6">
    <source>
        <dbReference type="Pfam" id="PF01494"/>
    </source>
</evidence>
<evidence type="ECO:0000313" key="7">
    <source>
        <dbReference type="EMBL" id="KAJ3178741.1"/>
    </source>
</evidence>
<dbReference type="PANTHER" id="PTHR47178">
    <property type="entry name" value="MONOOXYGENASE, FAD-BINDING"/>
    <property type="match status" value="1"/>
</dbReference>